<proteinExistence type="predicted"/>
<gene>
    <name evidence="2" type="ORF">EVAR_74501_1</name>
</gene>
<accession>A0A4C1TEY4</accession>
<comment type="caution">
    <text evidence="2">The sequence shown here is derived from an EMBL/GenBank/DDBJ whole genome shotgun (WGS) entry which is preliminary data.</text>
</comment>
<dbReference type="EMBL" id="BGZK01000048">
    <property type="protein sequence ID" value="GBP11861.1"/>
    <property type="molecule type" value="Genomic_DNA"/>
</dbReference>
<feature type="compositionally biased region" description="Basic and acidic residues" evidence="1">
    <location>
        <begin position="1"/>
        <end position="11"/>
    </location>
</feature>
<protein>
    <submittedName>
        <fullName evidence="2">Uncharacterized protein</fullName>
    </submittedName>
</protein>
<evidence type="ECO:0000313" key="2">
    <source>
        <dbReference type="EMBL" id="GBP11861.1"/>
    </source>
</evidence>
<evidence type="ECO:0000256" key="1">
    <source>
        <dbReference type="SAM" id="MobiDB-lite"/>
    </source>
</evidence>
<dbReference type="AlphaFoldDB" id="A0A4C1TEY4"/>
<feature type="region of interest" description="Disordered" evidence="1">
    <location>
        <begin position="1"/>
        <end position="36"/>
    </location>
</feature>
<name>A0A4C1TEY4_EUMVA</name>
<reference evidence="2 3" key="1">
    <citation type="journal article" date="2019" name="Commun. Biol.">
        <title>The bagworm genome reveals a unique fibroin gene that provides high tensile strength.</title>
        <authorList>
            <person name="Kono N."/>
            <person name="Nakamura H."/>
            <person name="Ohtoshi R."/>
            <person name="Tomita M."/>
            <person name="Numata K."/>
            <person name="Arakawa K."/>
        </authorList>
    </citation>
    <scope>NUCLEOTIDE SEQUENCE [LARGE SCALE GENOMIC DNA]</scope>
</reference>
<organism evidence="2 3">
    <name type="scientific">Eumeta variegata</name>
    <name type="common">Bagworm moth</name>
    <name type="synonym">Eumeta japonica</name>
    <dbReference type="NCBI Taxonomy" id="151549"/>
    <lineage>
        <taxon>Eukaryota</taxon>
        <taxon>Metazoa</taxon>
        <taxon>Ecdysozoa</taxon>
        <taxon>Arthropoda</taxon>
        <taxon>Hexapoda</taxon>
        <taxon>Insecta</taxon>
        <taxon>Pterygota</taxon>
        <taxon>Neoptera</taxon>
        <taxon>Endopterygota</taxon>
        <taxon>Lepidoptera</taxon>
        <taxon>Glossata</taxon>
        <taxon>Ditrysia</taxon>
        <taxon>Tineoidea</taxon>
        <taxon>Psychidae</taxon>
        <taxon>Oiketicinae</taxon>
        <taxon>Eumeta</taxon>
    </lineage>
</organism>
<evidence type="ECO:0000313" key="3">
    <source>
        <dbReference type="Proteomes" id="UP000299102"/>
    </source>
</evidence>
<keyword evidence="3" id="KW-1185">Reference proteome</keyword>
<dbReference type="Proteomes" id="UP000299102">
    <property type="component" value="Unassembled WGS sequence"/>
</dbReference>
<sequence>MCKLHVSDRRGASAGVHASKRATDNIVKPPRERSGRGRCACGLREPAHASTPGCAIPFDFTICHDFNLNKVEINASIKIEYWLFTQGHVSFYAVAALHHSWTSATSGARPSAIADVADA</sequence>